<organism evidence="5 6">
    <name type="scientific">Haemaphysalis longicornis</name>
    <name type="common">Bush tick</name>
    <dbReference type="NCBI Taxonomy" id="44386"/>
    <lineage>
        <taxon>Eukaryota</taxon>
        <taxon>Metazoa</taxon>
        <taxon>Ecdysozoa</taxon>
        <taxon>Arthropoda</taxon>
        <taxon>Chelicerata</taxon>
        <taxon>Arachnida</taxon>
        <taxon>Acari</taxon>
        <taxon>Parasitiformes</taxon>
        <taxon>Ixodida</taxon>
        <taxon>Ixodoidea</taxon>
        <taxon>Ixodidae</taxon>
        <taxon>Haemaphysalinae</taxon>
        <taxon>Haemaphysalis</taxon>
    </lineage>
</organism>
<dbReference type="VEuPathDB" id="VectorBase:HLOH_062425"/>
<dbReference type="Proteomes" id="UP000821853">
    <property type="component" value="Chromosome 3"/>
</dbReference>
<dbReference type="PANTHER" id="PTHR10545:SF29">
    <property type="entry name" value="GH14572P-RELATED"/>
    <property type="match status" value="1"/>
</dbReference>
<feature type="domain" description="N-acetyltransferase" evidence="4">
    <location>
        <begin position="1"/>
        <end position="100"/>
    </location>
</feature>
<dbReference type="InterPro" id="IPR000182">
    <property type="entry name" value="GNAT_dom"/>
</dbReference>
<proteinExistence type="inferred from homology"/>
<evidence type="ECO:0000259" key="4">
    <source>
        <dbReference type="PROSITE" id="PS51186"/>
    </source>
</evidence>
<dbReference type="GO" id="GO:0008080">
    <property type="term" value="F:N-acetyltransferase activity"/>
    <property type="evidence" value="ECO:0007669"/>
    <property type="project" value="TreeGrafter"/>
</dbReference>
<dbReference type="AlphaFoldDB" id="A0A9J6G4P9"/>
<gene>
    <name evidence="5" type="ORF">HPB48_007206</name>
</gene>
<accession>A0A9J6G4P9</accession>
<dbReference type="PROSITE" id="PS51186">
    <property type="entry name" value="GNAT"/>
    <property type="match status" value="1"/>
</dbReference>
<evidence type="ECO:0000256" key="3">
    <source>
        <dbReference type="ARBA" id="ARBA00023315"/>
    </source>
</evidence>
<keyword evidence="2" id="KW-0808">Transferase</keyword>
<dbReference type="PANTHER" id="PTHR10545">
    <property type="entry name" value="DIAMINE N-ACETYLTRANSFERASE"/>
    <property type="match status" value="1"/>
</dbReference>
<evidence type="ECO:0000256" key="1">
    <source>
        <dbReference type="ARBA" id="ARBA00008694"/>
    </source>
</evidence>
<keyword evidence="3" id="KW-0012">Acyltransferase</keyword>
<reference evidence="5 6" key="1">
    <citation type="journal article" date="2020" name="Cell">
        <title>Large-Scale Comparative Analyses of Tick Genomes Elucidate Their Genetic Diversity and Vector Capacities.</title>
        <authorList>
            <consortium name="Tick Genome and Microbiome Consortium (TIGMIC)"/>
            <person name="Jia N."/>
            <person name="Wang J."/>
            <person name="Shi W."/>
            <person name="Du L."/>
            <person name="Sun Y."/>
            <person name="Zhan W."/>
            <person name="Jiang J.F."/>
            <person name="Wang Q."/>
            <person name="Zhang B."/>
            <person name="Ji P."/>
            <person name="Bell-Sakyi L."/>
            <person name="Cui X.M."/>
            <person name="Yuan T.T."/>
            <person name="Jiang B.G."/>
            <person name="Yang W.F."/>
            <person name="Lam T.T."/>
            <person name="Chang Q.C."/>
            <person name="Ding S.J."/>
            <person name="Wang X.J."/>
            <person name="Zhu J.G."/>
            <person name="Ruan X.D."/>
            <person name="Zhao L."/>
            <person name="Wei J.T."/>
            <person name="Ye R.Z."/>
            <person name="Que T.C."/>
            <person name="Du C.H."/>
            <person name="Zhou Y.H."/>
            <person name="Cheng J.X."/>
            <person name="Dai P.F."/>
            <person name="Guo W.B."/>
            <person name="Han X.H."/>
            <person name="Huang E.J."/>
            <person name="Li L.F."/>
            <person name="Wei W."/>
            <person name="Gao Y.C."/>
            <person name="Liu J.Z."/>
            <person name="Shao H.Z."/>
            <person name="Wang X."/>
            <person name="Wang C.C."/>
            <person name="Yang T.C."/>
            <person name="Huo Q.B."/>
            <person name="Li W."/>
            <person name="Chen H.Y."/>
            <person name="Chen S.E."/>
            <person name="Zhou L.G."/>
            <person name="Ni X.B."/>
            <person name="Tian J.H."/>
            <person name="Sheng Y."/>
            <person name="Liu T."/>
            <person name="Pan Y.S."/>
            <person name="Xia L.Y."/>
            <person name="Li J."/>
            <person name="Zhao F."/>
            <person name="Cao W.C."/>
        </authorList>
    </citation>
    <scope>NUCLEOTIDE SEQUENCE [LARGE SCALE GENOMIC DNA]</scope>
    <source>
        <strain evidence="5">HaeL-2018</strain>
    </source>
</reference>
<dbReference type="SUPFAM" id="SSF55729">
    <property type="entry name" value="Acyl-CoA N-acyltransferases (Nat)"/>
    <property type="match status" value="1"/>
</dbReference>
<dbReference type="InterPro" id="IPR016181">
    <property type="entry name" value="Acyl_CoA_acyltransferase"/>
</dbReference>
<evidence type="ECO:0000313" key="5">
    <source>
        <dbReference type="EMBL" id="KAH9369428.1"/>
    </source>
</evidence>
<dbReference type="InterPro" id="IPR051016">
    <property type="entry name" value="Diverse_Substrate_AcTransf"/>
</dbReference>
<evidence type="ECO:0000256" key="2">
    <source>
        <dbReference type="ARBA" id="ARBA00022679"/>
    </source>
</evidence>
<keyword evidence="6" id="KW-1185">Reference proteome</keyword>
<sequence>MVSTDPPRIVGYAVISRIYSTWEGKSLRLGDLYVVPGHRRKGVGTSLLRSVVQDCQRQGCSRIDCSPQASNVELISFLERHGAKDILSQEGWSFYQLSRENMETLQADRT</sequence>
<dbReference type="Gene3D" id="3.40.630.30">
    <property type="match status" value="1"/>
</dbReference>
<dbReference type="EMBL" id="JABSTR010000005">
    <property type="protein sequence ID" value="KAH9369428.1"/>
    <property type="molecule type" value="Genomic_DNA"/>
</dbReference>
<evidence type="ECO:0000313" key="6">
    <source>
        <dbReference type="Proteomes" id="UP000821853"/>
    </source>
</evidence>
<dbReference type="OrthoDB" id="7305308at2759"/>
<comment type="similarity">
    <text evidence="1">Belongs to the acetyltransferase family.</text>
</comment>
<comment type="caution">
    <text evidence="5">The sequence shown here is derived from an EMBL/GenBank/DDBJ whole genome shotgun (WGS) entry which is preliminary data.</text>
</comment>
<dbReference type="OMA" id="TEVEQWE"/>
<dbReference type="Pfam" id="PF00583">
    <property type="entry name" value="Acetyltransf_1"/>
    <property type="match status" value="1"/>
</dbReference>
<name>A0A9J6G4P9_HAELO</name>
<protein>
    <recommendedName>
        <fullName evidence="4">N-acetyltransferase domain-containing protein</fullName>
    </recommendedName>
</protein>
<dbReference type="CDD" id="cd04301">
    <property type="entry name" value="NAT_SF"/>
    <property type="match status" value="1"/>
</dbReference>